<evidence type="ECO:0000313" key="2">
    <source>
        <dbReference type="EMBL" id="GGB30753.1"/>
    </source>
</evidence>
<dbReference type="AlphaFoldDB" id="A0A916T3R1"/>
<organism evidence="2 3">
    <name type="scientific">Flexivirga endophytica</name>
    <dbReference type="NCBI Taxonomy" id="1849103"/>
    <lineage>
        <taxon>Bacteria</taxon>
        <taxon>Bacillati</taxon>
        <taxon>Actinomycetota</taxon>
        <taxon>Actinomycetes</taxon>
        <taxon>Micrococcales</taxon>
        <taxon>Dermacoccaceae</taxon>
        <taxon>Flexivirga</taxon>
    </lineage>
</organism>
<sequence length="79" mass="8588">MYVVRGIDRVEGDRALVAGDCQAMRAQSLELPSPRDEEHVVARCCQLSAEVSADTAGSDHRNPHEKDNRLRGAAIPCDA</sequence>
<protein>
    <submittedName>
        <fullName evidence="2">Uncharacterized protein</fullName>
    </submittedName>
</protein>
<evidence type="ECO:0000256" key="1">
    <source>
        <dbReference type="SAM" id="MobiDB-lite"/>
    </source>
</evidence>
<reference evidence="2" key="1">
    <citation type="journal article" date="2014" name="Int. J. Syst. Evol. Microbiol.">
        <title>Complete genome sequence of Corynebacterium casei LMG S-19264T (=DSM 44701T), isolated from a smear-ripened cheese.</title>
        <authorList>
            <consortium name="US DOE Joint Genome Institute (JGI-PGF)"/>
            <person name="Walter F."/>
            <person name="Albersmeier A."/>
            <person name="Kalinowski J."/>
            <person name="Ruckert C."/>
        </authorList>
    </citation>
    <scope>NUCLEOTIDE SEQUENCE</scope>
    <source>
        <strain evidence="2">CGMCC 1.15085</strain>
    </source>
</reference>
<reference evidence="2" key="2">
    <citation type="submission" date="2020-09" db="EMBL/GenBank/DDBJ databases">
        <authorList>
            <person name="Sun Q."/>
            <person name="Zhou Y."/>
        </authorList>
    </citation>
    <scope>NUCLEOTIDE SEQUENCE</scope>
    <source>
        <strain evidence="2">CGMCC 1.15085</strain>
    </source>
</reference>
<name>A0A916T3R1_9MICO</name>
<comment type="caution">
    <text evidence="2">The sequence shown here is derived from an EMBL/GenBank/DDBJ whole genome shotgun (WGS) entry which is preliminary data.</text>
</comment>
<dbReference type="EMBL" id="BMHI01000003">
    <property type="protein sequence ID" value="GGB30753.1"/>
    <property type="molecule type" value="Genomic_DNA"/>
</dbReference>
<keyword evidence="3" id="KW-1185">Reference proteome</keyword>
<evidence type="ECO:0000313" key="3">
    <source>
        <dbReference type="Proteomes" id="UP000636793"/>
    </source>
</evidence>
<dbReference type="Proteomes" id="UP000636793">
    <property type="component" value="Unassembled WGS sequence"/>
</dbReference>
<gene>
    <name evidence="2" type="ORF">GCM10011492_21560</name>
</gene>
<feature type="compositionally biased region" description="Basic and acidic residues" evidence="1">
    <location>
        <begin position="57"/>
        <end position="70"/>
    </location>
</feature>
<feature type="region of interest" description="Disordered" evidence="1">
    <location>
        <begin position="52"/>
        <end position="79"/>
    </location>
</feature>
<accession>A0A916T3R1</accession>
<proteinExistence type="predicted"/>